<protein>
    <submittedName>
        <fullName evidence="1">Uncharacterized protein</fullName>
    </submittedName>
</protein>
<feature type="non-terminal residue" evidence="1">
    <location>
        <position position="74"/>
    </location>
</feature>
<accession>A0ABN9XZJ0</accession>
<feature type="non-terminal residue" evidence="1">
    <location>
        <position position="1"/>
    </location>
</feature>
<name>A0ABN9XZJ0_9DINO</name>
<sequence length="74" mass="7824">AIASVATIAPLEPWEASAPAQLHYVAAILFRDAAQDEMSTVGAGKGLEARRQAVLDWEPEVGAPDWEPEVGAPK</sequence>
<evidence type="ECO:0000313" key="1">
    <source>
        <dbReference type="EMBL" id="CAK0904964.1"/>
    </source>
</evidence>
<keyword evidence="2" id="KW-1185">Reference proteome</keyword>
<comment type="caution">
    <text evidence="1">The sequence shown here is derived from an EMBL/GenBank/DDBJ whole genome shotgun (WGS) entry which is preliminary data.</text>
</comment>
<proteinExistence type="predicted"/>
<dbReference type="Proteomes" id="UP001189429">
    <property type="component" value="Unassembled WGS sequence"/>
</dbReference>
<evidence type="ECO:0000313" key="2">
    <source>
        <dbReference type="Proteomes" id="UP001189429"/>
    </source>
</evidence>
<dbReference type="EMBL" id="CAUYUJ010021492">
    <property type="protein sequence ID" value="CAK0904964.1"/>
    <property type="molecule type" value="Genomic_DNA"/>
</dbReference>
<gene>
    <name evidence="1" type="ORF">PCOR1329_LOCUS80835</name>
</gene>
<organism evidence="1 2">
    <name type="scientific">Prorocentrum cordatum</name>
    <dbReference type="NCBI Taxonomy" id="2364126"/>
    <lineage>
        <taxon>Eukaryota</taxon>
        <taxon>Sar</taxon>
        <taxon>Alveolata</taxon>
        <taxon>Dinophyceae</taxon>
        <taxon>Prorocentrales</taxon>
        <taxon>Prorocentraceae</taxon>
        <taxon>Prorocentrum</taxon>
    </lineage>
</organism>
<reference evidence="1" key="1">
    <citation type="submission" date="2023-10" db="EMBL/GenBank/DDBJ databases">
        <authorList>
            <person name="Chen Y."/>
            <person name="Shah S."/>
            <person name="Dougan E. K."/>
            <person name="Thang M."/>
            <person name="Chan C."/>
        </authorList>
    </citation>
    <scope>NUCLEOTIDE SEQUENCE [LARGE SCALE GENOMIC DNA]</scope>
</reference>